<reference evidence="1 2" key="1">
    <citation type="journal article" date="2008" name="J. Bacteriol.">
        <title>The complete genome sequence of Actinobacillus pleuropneumoniae L20 (serotype 5b).</title>
        <authorList>
            <person name="Foote S.J."/>
            <person name="Bosse J.T."/>
            <person name="Bouevitch A.B."/>
            <person name="Langford P.R."/>
            <person name="Young N.M."/>
            <person name="Nash J.H."/>
        </authorList>
    </citation>
    <scope>NUCLEOTIDE SEQUENCE [LARGE SCALE GENOMIC DNA]</scope>
    <source>
        <strain evidence="1 2">L20</strain>
    </source>
</reference>
<dbReference type="AlphaFoldDB" id="A3N107"/>
<gene>
    <name evidence="1" type="ordered locus">APL_0999</name>
</gene>
<dbReference type="KEGG" id="apl:APL_0999"/>
<dbReference type="Proteomes" id="UP000001432">
    <property type="component" value="Chromosome"/>
</dbReference>
<evidence type="ECO:0000313" key="1">
    <source>
        <dbReference type="EMBL" id="ABN74093.1"/>
    </source>
</evidence>
<dbReference type="HOGENOM" id="CLU_140157_0_0_6"/>
<dbReference type="EMBL" id="CP000569">
    <property type="protein sequence ID" value="ABN74093.1"/>
    <property type="molecule type" value="Genomic_DNA"/>
</dbReference>
<dbReference type="RefSeq" id="WP_009874835.1">
    <property type="nucleotide sequence ID" value="NC_009053.1"/>
</dbReference>
<proteinExistence type="predicted"/>
<protein>
    <submittedName>
        <fullName evidence="1">Uncharacterized protein</fullName>
    </submittedName>
</protein>
<name>A3N107_ACTP2</name>
<organism evidence="1 2">
    <name type="scientific">Actinobacillus pleuropneumoniae serotype 5b (strain L20)</name>
    <dbReference type="NCBI Taxonomy" id="416269"/>
    <lineage>
        <taxon>Bacteria</taxon>
        <taxon>Pseudomonadati</taxon>
        <taxon>Pseudomonadota</taxon>
        <taxon>Gammaproteobacteria</taxon>
        <taxon>Pasteurellales</taxon>
        <taxon>Pasteurellaceae</taxon>
        <taxon>Actinobacillus</taxon>
    </lineage>
</organism>
<evidence type="ECO:0000313" key="2">
    <source>
        <dbReference type="Proteomes" id="UP000001432"/>
    </source>
</evidence>
<sequence length="158" mass="18847">MKIKKRYIALLALGSVIGYAWYQNYQWEQLMLSGYCEKDGSYFDDRHTKQELIDRAINYVLEHQPEGLRRSSTGESWDIKRYNTMEEFKKLNPNCCKVTSWPPDAIPQDWDVRVEGKAYKYVIVKYLRSYLANREPEQWETQVVFDNCGKSTRADYLY</sequence>
<dbReference type="STRING" id="416269.APL_0999"/>
<accession>A3N107</accession>
<dbReference type="eggNOG" id="ENOG5031KEA">
    <property type="taxonomic scope" value="Bacteria"/>
</dbReference>
<dbReference type="EnsemblBacteria" id="ABN74093">
    <property type="protein sequence ID" value="ABN74093"/>
    <property type="gene ID" value="APL_0999"/>
</dbReference>